<evidence type="ECO:0000256" key="6">
    <source>
        <dbReference type="ARBA" id="ARBA00023098"/>
    </source>
</evidence>
<dbReference type="PIRSF" id="PIRSF037006">
    <property type="entry name" value="Wax_synthase"/>
    <property type="match status" value="1"/>
</dbReference>
<evidence type="ECO:0000256" key="5">
    <source>
        <dbReference type="ARBA" id="ARBA00022989"/>
    </source>
</evidence>
<dbReference type="FunCoup" id="A0A7J7C8U0">
    <property type="interactions" value="1"/>
</dbReference>
<dbReference type="Pfam" id="PF13813">
    <property type="entry name" value="MBOAT_2"/>
    <property type="match status" value="1"/>
</dbReference>
<feature type="transmembrane region" description="Helical" evidence="9">
    <location>
        <begin position="58"/>
        <end position="79"/>
    </location>
</feature>
<dbReference type="GO" id="GO:0016020">
    <property type="term" value="C:membrane"/>
    <property type="evidence" value="ECO:0007669"/>
    <property type="project" value="UniProtKB-SubCell"/>
</dbReference>
<feature type="domain" description="Wax synthase" evidence="10">
    <location>
        <begin position="191"/>
        <end position="272"/>
    </location>
</feature>
<dbReference type="Proteomes" id="UP000593562">
    <property type="component" value="Unassembled WGS sequence"/>
</dbReference>
<keyword evidence="5 9" id="KW-1133">Transmembrane helix</keyword>
<evidence type="ECO:0000256" key="7">
    <source>
        <dbReference type="ARBA" id="ARBA00023136"/>
    </source>
</evidence>
<evidence type="ECO:0000313" key="11">
    <source>
        <dbReference type="EMBL" id="KAF5730510.1"/>
    </source>
</evidence>
<comment type="caution">
    <text evidence="11">The sequence shown here is derived from an EMBL/GenBank/DDBJ whole genome shotgun (WGS) entry which is preliminary data.</text>
</comment>
<dbReference type="AlphaFoldDB" id="A0A7J7C8U0"/>
<keyword evidence="12" id="KW-1185">Reference proteome</keyword>
<reference evidence="11 12" key="1">
    <citation type="journal article" date="2020" name="Nat. Commun.">
        <title>Genome of Tripterygium wilfordii and identification of cytochrome P450 involved in triptolide biosynthesis.</title>
        <authorList>
            <person name="Tu L."/>
            <person name="Su P."/>
            <person name="Zhang Z."/>
            <person name="Gao L."/>
            <person name="Wang J."/>
            <person name="Hu T."/>
            <person name="Zhou J."/>
            <person name="Zhang Y."/>
            <person name="Zhao Y."/>
            <person name="Liu Y."/>
            <person name="Song Y."/>
            <person name="Tong Y."/>
            <person name="Lu Y."/>
            <person name="Yang J."/>
            <person name="Xu C."/>
            <person name="Jia M."/>
            <person name="Peters R.J."/>
            <person name="Huang L."/>
            <person name="Gao W."/>
        </authorList>
    </citation>
    <scope>NUCLEOTIDE SEQUENCE [LARGE SCALE GENOMIC DNA]</scope>
    <source>
        <strain evidence="12">cv. XIE 37</strain>
        <tissue evidence="11">Leaf</tissue>
    </source>
</reference>
<keyword evidence="6" id="KW-0443">Lipid metabolism</keyword>
<dbReference type="PANTHER" id="PTHR31595:SF70">
    <property type="entry name" value="LONG-CHAIN-ALCOHOL O-FATTY-ACYLTRANSFERASE 3-RELATED"/>
    <property type="match status" value="1"/>
</dbReference>
<dbReference type="PANTHER" id="PTHR31595">
    <property type="entry name" value="LONG-CHAIN-ALCOHOL O-FATTY-ACYLTRANSFERASE 3-RELATED"/>
    <property type="match status" value="1"/>
</dbReference>
<dbReference type="InterPro" id="IPR032805">
    <property type="entry name" value="Wax_synthase_dom"/>
</dbReference>
<evidence type="ECO:0000256" key="2">
    <source>
        <dbReference type="ARBA" id="ARBA00007282"/>
    </source>
</evidence>
<comment type="similarity">
    <text evidence="2">Belongs to the wax synthase family.</text>
</comment>
<feature type="transmembrane region" description="Helical" evidence="9">
    <location>
        <begin position="267"/>
        <end position="284"/>
    </location>
</feature>
<keyword evidence="8 11" id="KW-0012">Acyltransferase</keyword>
<dbReference type="OrthoDB" id="1077582at2759"/>
<feature type="transmembrane region" description="Helical" evidence="9">
    <location>
        <begin position="296"/>
        <end position="314"/>
    </location>
</feature>
<dbReference type="GO" id="GO:0006629">
    <property type="term" value="P:lipid metabolic process"/>
    <property type="evidence" value="ECO:0007669"/>
    <property type="project" value="UniProtKB-KW"/>
</dbReference>
<evidence type="ECO:0000256" key="8">
    <source>
        <dbReference type="ARBA" id="ARBA00023315"/>
    </source>
</evidence>
<keyword evidence="7 9" id="KW-0472">Membrane</keyword>
<dbReference type="InParanoid" id="A0A7J7C8U0"/>
<sequence length="347" mass="39161">MDEELKNFIKVWTLAITSLCYCFYISAKLPSGLLRFLSLVPIFFFFSILPLNLSSFHLCGVTSLLLSWLANFKLLLFSFDQGPLSLPSPPKLLSHFIPIACLPIRVKTNTNPSPQDLQKQVGSSLGVGGFVLLALKVVLLVLVFHSYNDRDNIDPYLLLGIYCCHVYLEAELVLALLAIPARTLLGFELERQFNEPYLATSLQDFWGNRWNLIVSGILRFTVYKTMRGLIGKRWAPLSAVLVSFAVSGLMHELLYYHVTRVNPTWEVTWFFVLHGICTVVEMVVTDKWGGWRLHPVISTPLTVAFVGVTGVWLFCPQLIRNGITDKAIREYSILVDFLAPKVVAFSI</sequence>
<evidence type="ECO:0000256" key="1">
    <source>
        <dbReference type="ARBA" id="ARBA00004141"/>
    </source>
</evidence>
<proteinExistence type="inferred from homology"/>
<feature type="transmembrane region" description="Helical" evidence="9">
    <location>
        <begin position="7"/>
        <end position="27"/>
    </location>
</feature>
<evidence type="ECO:0000256" key="4">
    <source>
        <dbReference type="ARBA" id="ARBA00022692"/>
    </source>
</evidence>
<accession>A0A7J7C8U0</accession>
<evidence type="ECO:0000313" key="12">
    <source>
        <dbReference type="Proteomes" id="UP000593562"/>
    </source>
</evidence>
<dbReference type="InterPro" id="IPR017088">
    <property type="entry name" value="Wax_synthase_Magnoliopsida"/>
</dbReference>
<keyword evidence="3 11" id="KW-0808">Transferase</keyword>
<organism evidence="11 12">
    <name type="scientific">Tripterygium wilfordii</name>
    <name type="common">Thunder God vine</name>
    <dbReference type="NCBI Taxonomy" id="458696"/>
    <lineage>
        <taxon>Eukaryota</taxon>
        <taxon>Viridiplantae</taxon>
        <taxon>Streptophyta</taxon>
        <taxon>Embryophyta</taxon>
        <taxon>Tracheophyta</taxon>
        <taxon>Spermatophyta</taxon>
        <taxon>Magnoliopsida</taxon>
        <taxon>eudicotyledons</taxon>
        <taxon>Gunneridae</taxon>
        <taxon>Pentapetalae</taxon>
        <taxon>rosids</taxon>
        <taxon>fabids</taxon>
        <taxon>Celastrales</taxon>
        <taxon>Celastraceae</taxon>
        <taxon>Tripterygium</taxon>
    </lineage>
</organism>
<feature type="transmembrane region" description="Helical" evidence="9">
    <location>
        <begin position="33"/>
        <end position="51"/>
    </location>
</feature>
<keyword evidence="4 9" id="KW-0812">Transmembrane</keyword>
<comment type="subcellular location">
    <subcellularLocation>
        <location evidence="1">Membrane</location>
        <topology evidence="1">Multi-pass membrane protein</topology>
    </subcellularLocation>
</comment>
<gene>
    <name evidence="11" type="ORF">HS088_TW19G00101</name>
</gene>
<feature type="transmembrane region" description="Helical" evidence="9">
    <location>
        <begin position="234"/>
        <end position="255"/>
    </location>
</feature>
<feature type="transmembrane region" description="Helical" evidence="9">
    <location>
        <begin position="121"/>
        <end position="144"/>
    </location>
</feature>
<dbReference type="EMBL" id="JAAARO010000019">
    <property type="protein sequence ID" value="KAF5730510.1"/>
    <property type="molecule type" value="Genomic_DNA"/>
</dbReference>
<feature type="transmembrane region" description="Helical" evidence="9">
    <location>
        <begin position="156"/>
        <end position="185"/>
    </location>
</feature>
<dbReference type="GO" id="GO:0008374">
    <property type="term" value="F:O-acyltransferase activity"/>
    <property type="evidence" value="ECO:0007669"/>
    <property type="project" value="InterPro"/>
</dbReference>
<protein>
    <submittedName>
        <fullName evidence="11">Long-chain-alcohol O-fatty-acyltransferase 5</fullName>
    </submittedName>
</protein>
<dbReference type="InterPro" id="IPR044851">
    <property type="entry name" value="Wax_synthase"/>
</dbReference>
<evidence type="ECO:0000256" key="3">
    <source>
        <dbReference type="ARBA" id="ARBA00022679"/>
    </source>
</evidence>
<evidence type="ECO:0000256" key="9">
    <source>
        <dbReference type="SAM" id="Phobius"/>
    </source>
</evidence>
<evidence type="ECO:0000259" key="10">
    <source>
        <dbReference type="Pfam" id="PF13813"/>
    </source>
</evidence>
<name>A0A7J7C8U0_TRIWF</name>